<dbReference type="EMBL" id="BMED01000001">
    <property type="protein sequence ID" value="GGC61283.1"/>
    <property type="molecule type" value="Genomic_DNA"/>
</dbReference>
<evidence type="ECO:0000256" key="4">
    <source>
        <dbReference type="ARBA" id="ARBA00023163"/>
    </source>
</evidence>
<evidence type="ECO:0000256" key="3">
    <source>
        <dbReference type="ARBA" id="ARBA00023082"/>
    </source>
</evidence>
<protein>
    <submittedName>
        <fullName evidence="7">RNA polymerase sigma factor</fullName>
    </submittedName>
</protein>
<dbReference type="InterPro" id="IPR053866">
    <property type="entry name" value="PhyR_sigma2"/>
</dbReference>
<dbReference type="AlphaFoldDB" id="A0A916U7W3"/>
<dbReference type="Pfam" id="PF22029">
    <property type="entry name" value="PhyR_sigma2"/>
    <property type="match status" value="1"/>
</dbReference>
<dbReference type="InterPro" id="IPR036388">
    <property type="entry name" value="WH-like_DNA-bd_sf"/>
</dbReference>
<dbReference type="GO" id="GO:0003677">
    <property type="term" value="F:DNA binding"/>
    <property type="evidence" value="ECO:0007669"/>
    <property type="project" value="InterPro"/>
</dbReference>
<evidence type="ECO:0000313" key="8">
    <source>
        <dbReference type="Proteomes" id="UP000637423"/>
    </source>
</evidence>
<gene>
    <name evidence="7" type="ORF">GCM10011396_05320</name>
</gene>
<keyword evidence="3" id="KW-0731">Sigma factor</keyword>
<dbReference type="InterPro" id="IPR013324">
    <property type="entry name" value="RNA_pol_sigma_r3/r4-like"/>
</dbReference>
<dbReference type="Proteomes" id="UP000637423">
    <property type="component" value="Unassembled WGS sequence"/>
</dbReference>
<evidence type="ECO:0000256" key="1">
    <source>
        <dbReference type="ARBA" id="ARBA00010641"/>
    </source>
</evidence>
<dbReference type="SUPFAM" id="SSF88659">
    <property type="entry name" value="Sigma3 and sigma4 domains of RNA polymerase sigma factors"/>
    <property type="match status" value="1"/>
</dbReference>
<dbReference type="PANTHER" id="PTHR43133">
    <property type="entry name" value="RNA POLYMERASE ECF-TYPE SIGMA FACTO"/>
    <property type="match status" value="1"/>
</dbReference>
<dbReference type="Gene3D" id="1.10.1740.10">
    <property type="match status" value="1"/>
</dbReference>
<evidence type="ECO:0000259" key="6">
    <source>
        <dbReference type="Pfam" id="PF22029"/>
    </source>
</evidence>
<sequence length="175" mass="19521">MENLPEQDHLLIACIPRLRRYARALVSDHAQADDLVQDTLERAWNKLALWRNGSDMRAWLFGIMHNLHVNQVRKPALATVAMDEDAFAQAVRASQSDQLEVRDLHGALQLLPGDQRAVLLLVALEQMSYEEVANTLDIPIGTVMSRLARGREKLRVLMQGRAAAPASAVALKVVK</sequence>
<dbReference type="InterPro" id="IPR039425">
    <property type="entry name" value="RNA_pol_sigma-70-like"/>
</dbReference>
<dbReference type="PANTHER" id="PTHR43133:SF25">
    <property type="entry name" value="RNA POLYMERASE SIGMA FACTOR RFAY-RELATED"/>
    <property type="match status" value="1"/>
</dbReference>
<feature type="domain" description="RNA polymerase sigma factor 70 region 4 type 2" evidence="5">
    <location>
        <begin position="103"/>
        <end position="154"/>
    </location>
</feature>
<evidence type="ECO:0000313" key="7">
    <source>
        <dbReference type="EMBL" id="GGC61283.1"/>
    </source>
</evidence>
<keyword evidence="2" id="KW-0805">Transcription regulation</keyword>
<dbReference type="InterPro" id="IPR013249">
    <property type="entry name" value="RNA_pol_sigma70_r4_t2"/>
</dbReference>
<dbReference type="GO" id="GO:0016987">
    <property type="term" value="F:sigma factor activity"/>
    <property type="evidence" value="ECO:0007669"/>
    <property type="project" value="UniProtKB-KW"/>
</dbReference>
<dbReference type="Pfam" id="PF08281">
    <property type="entry name" value="Sigma70_r4_2"/>
    <property type="match status" value="1"/>
</dbReference>
<comment type="similarity">
    <text evidence="1">Belongs to the sigma-70 factor family. ECF subfamily.</text>
</comment>
<organism evidence="7 8">
    <name type="scientific">Undibacterium terreum</name>
    <dbReference type="NCBI Taxonomy" id="1224302"/>
    <lineage>
        <taxon>Bacteria</taxon>
        <taxon>Pseudomonadati</taxon>
        <taxon>Pseudomonadota</taxon>
        <taxon>Betaproteobacteria</taxon>
        <taxon>Burkholderiales</taxon>
        <taxon>Oxalobacteraceae</taxon>
        <taxon>Undibacterium</taxon>
    </lineage>
</organism>
<dbReference type="InterPro" id="IPR014284">
    <property type="entry name" value="RNA_pol_sigma-70_dom"/>
</dbReference>
<evidence type="ECO:0000256" key="2">
    <source>
        <dbReference type="ARBA" id="ARBA00023015"/>
    </source>
</evidence>
<keyword evidence="4" id="KW-0804">Transcription</keyword>
<dbReference type="NCBIfam" id="TIGR02937">
    <property type="entry name" value="sigma70-ECF"/>
    <property type="match status" value="1"/>
</dbReference>
<keyword evidence="8" id="KW-1185">Reference proteome</keyword>
<name>A0A916U7W3_9BURK</name>
<dbReference type="GO" id="GO:0006352">
    <property type="term" value="P:DNA-templated transcription initiation"/>
    <property type="evidence" value="ECO:0007669"/>
    <property type="project" value="InterPro"/>
</dbReference>
<reference evidence="7" key="2">
    <citation type="submission" date="2020-09" db="EMBL/GenBank/DDBJ databases">
        <authorList>
            <person name="Sun Q."/>
            <person name="Zhou Y."/>
        </authorList>
    </citation>
    <scope>NUCLEOTIDE SEQUENCE</scope>
    <source>
        <strain evidence="7">CGMCC 1.10998</strain>
    </source>
</reference>
<dbReference type="Gene3D" id="1.10.10.10">
    <property type="entry name" value="Winged helix-like DNA-binding domain superfamily/Winged helix DNA-binding domain"/>
    <property type="match status" value="1"/>
</dbReference>
<comment type="caution">
    <text evidence="7">The sequence shown here is derived from an EMBL/GenBank/DDBJ whole genome shotgun (WGS) entry which is preliminary data.</text>
</comment>
<reference evidence="7" key="1">
    <citation type="journal article" date="2014" name="Int. J. Syst. Evol. Microbiol.">
        <title>Complete genome sequence of Corynebacterium casei LMG S-19264T (=DSM 44701T), isolated from a smear-ripened cheese.</title>
        <authorList>
            <consortium name="US DOE Joint Genome Institute (JGI-PGF)"/>
            <person name="Walter F."/>
            <person name="Albersmeier A."/>
            <person name="Kalinowski J."/>
            <person name="Ruckert C."/>
        </authorList>
    </citation>
    <scope>NUCLEOTIDE SEQUENCE</scope>
    <source>
        <strain evidence="7">CGMCC 1.10998</strain>
    </source>
</reference>
<accession>A0A916U7W3</accession>
<dbReference type="CDD" id="cd06171">
    <property type="entry name" value="Sigma70_r4"/>
    <property type="match status" value="1"/>
</dbReference>
<feature type="domain" description="PhyR sigma2" evidence="6">
    <location>
        <begin position="13"/>
        <end position="65"/>
    </location>
</feature>
<evidence type="ECO:0000259" key="5">
    <source>
        <dbReference type="Pfam" id="PF08281"/>
    </source>
</evidence>
<proteinExistence type="inferred from homology"/>
<dbReference type="InterPro" id="IPR013325">
    <property type="entry name" value="RNA_pol_sigma_r2"/>
</dbReference>
<dbReference type="SUPFAM" id="SSF88946">
    <property type="entry name" value="Sigma2 domain of RNA polymerase sigma factors"/>
    <property type="match status" value="1"/>
</dbReference>